<accession>A0A5M8QL37</accession>
<proteinExistence type="inferred from homology"/>
<dbReference type="CDD" id="cd03468">
    <property type="entry name" value="PolY_like"/>
    <property type="match status" value="1"/>
</dbReference>
<evidence type="ECO:0000259" key="5">
    <source>
        <dbReference type="Pfam" id="PF00817"/>
    </source>
</evidence>
<evidence type="ECO:0000256" key="1">
    <source>
        <dbReference type="ARBA" id="ARBA00010945"/>
    </source>
</evidence>
<comment type="function">
    <text evidence="3">Poorly processive, error-prone DNA polymerase involved in untargeted mutagenesis. Copies undamaged DNA at stalled replication forks, which arise in vivo from mismatched or misaligned primer ends. These misaligned primers can be extended by PolIV. Exhibits no 3'-5' exonuclease (proofreading) activity. May be involved in translesional synthesis, in conjunction with the beta clamp from PolIII.</text>
</comment>
<dbReference type="InterPro" id="IPR043128">
    <property type="entry name" value="Rev_trsase/Diguanyl_cyclase"/>
</dbReference>
<dbReference type="Pfam" id="PF00817">
    <property type="entry name" value="IMS"/>
    <property type="match status" value="1"/>
</dbReference>
<dbReference type="SUPFAM" id="SSF56672">
    <property type="entry name" value="DNA/RNA polymerases"/>
    <property type="match status" value="1"/>
</dbReference>
<dbReference type="InterPro" id="IPR043502">
    <property type="entry name" value="DNA/RNA_pol_sf"/>
</dbReference>
<feature type="domain" description="UmuC" evidence="5">
    <location>
        <begin position="86"/>
        <end position="206"/>
    </location>
</feature>
<dbReference type="AlphaFoldDB" id="A0A5M8QL37"/>
<dbReference type="PANTHER" id="PTHR35369:SF2">
    <property type="entry name" value="BLR3025 PROTEIN"/>
    <property type="match status" value="1"/>
</dbReference>
<keyword evidence="2" id="KW-0227">DNA damage</keyword>
<dbReference type="OrthoDB" id="5244088at2"/>
<comment type="similarity">
    <text evidence="1">Belongs to the DNA polymerase type-Y family.</text>
</comment>
<dbReference type="Gene3D" id="3.30.70.270">
    <property type="match status" value="1"/>
</dbReference>
<keyword evidence="7" id="KW-1185">Reference proteome</keyword>
<reference evidence="6 7" key="1">
    <citation type="submission" date="2019-08" db="EMBL/GenBank/DDBJ databases">
        <title>Agrococcus lahaulensis sp. nov., isolated from a cold desert of the Indian Himalayas.</title>
        <authorList>
            <person name="Qu J.H."/>
        </authorList>
    </citation>
    <scope>NUCLEOTIDE SEQUENCE [LARGE SCALE GENOMIC DNA]</scope>
    <source>
        <strain evidence="6 7">NS18</strain>
    </source>
</reference>
<dbReference type="Proteomes" id="UP000323221">
    <property type="component" value="Unassembled WGS sequence"/>
</dbReference>
<sequence length="555" mass="58793">MRGAQRRVPHLGVPGPTAPLDTPHPLDGIRTSVRSWGVAAETTSSSAPPRARVGGGRVGVLRVPDWPVVVARQTGALPAGGEQGAPGAIVHALRLVACDEQARADGVRVGMRVRDAQAASPMLALAPADPVGEALAFERVVRAVLAVVPAAQPIGDGALAFRMRGASRFYGSESRALEAVRGALDPLGLSASFGVADDRFTAELAAQLGRETIVPAGRSRDFLGPLPVGVLGDDELPGMLHRLGVHTLGGFAQLPDDSVRDRFGEAGLVALTRARGGDDRRVDDSGLGEERALRLVFEPGIEGVQELALAVREPVERFVRQLAEQRLVCSEIRIVLRGEEGRVSERLWRQPGFLRAGDIVDRMRWQLTEGDLGSALVEVQALPERLDADAEHMPGLWGGGDIDDRTKHALERLQGMLGREAVLTATPGGGRLLAERGVLTPWGDAAPAQAAGPWPGALPPPRPAVVFRPPLPVRLLDAAGAPVEAAALDVREGAPAAFSPPAAPRRRVVAWAGPWPIRRRDLGDVVHRVQILDGEGEAWVLLQADGAWLAEGRYA</sequence>
<dbReference type="Gene3D" id="3.40.1170.60">
    <property type="match status" value="1"/>
</dbReference>
<organism evidence="6 7">
    <name type="scientific">Agrococcus sediminis</name>
    <dbReference type="NCBI Taxonomy" id="2599924"/>
    <lineage>
        <taxon>Bacteria</taxon>
        <taxon>Bacillati</taxon>
        <taxon>Actinomycetota</taxon>
        <taxon>Actinomycetes</taxon>
        <taxon>Micrococcales</taxon>
        <taxon>Microbacteriaceae</taxon>
        <taxon>Agrococcus</taxon>
    </lineage>
</organism>
<evidence type="ECO:0000313" key="7">
    <source>
        <dbReference type="Proteomes" id="UP000323221"/>
    </source>
</evidence>
<evidence type="ECO:0000313" key="6">
    <source>
        <dbReference type="EMBL" id="KAA6434992.1"/>
    </source>
</evidence>
<feature type="region of interest" description="Disordered" evidence="4">
    <location>
        <begin position="1"/>
        <end position="29"/>
    </location>
</feature>
<protein>
    <submittedName>
        <fullName evidence="6">DNA polymerase Y family protein</fullName>
    </submittedName>
</protein>
<dbReference type="PANTHER" id="PTHR35369">
    <property type="entry name" value="BLR3025 PROTEIN-RELATED"/>
    <property type="match status" value="1"/>
</dbReference>
<name>A0A5M8QL37_9MICO</name>
<dbReference type="EMBL" id="VOIR01000012">
    <property type="protein sequence ID" value="KAA6434992.1"/>
    <property type="molecule type" value="Genomic_DNA"/>
</dbReference>
<gene>
    <name evidence="6" type="ORF">FQ330_04300</name>
</gene>
<dbReference type="InterPro" id="IPR050356">
    <property type="entry name" value="SulA_CellDiv_inhibitor"/>
</dbReference>
<evidence type="ECO:0000256" key="4">
    <source>
        <dbReference type="SAM" id="MobiDB-lite"/>
    </source>
</evidence>
<dbReference type="GO" id="GO:0006281">
    <property type="term" value="P:DNA repair"/>
    <property type="evidence" value="ECO:0007669"/>
    <property type="project" value="InterPro"/>
</dbReference>
<dbReference type="InterPro" id="IPR001126">
    <property type="entry name" value="UmuC"/>
</dbReference>
<evidence type="ECO:0000256" key="2">
    <source>
        <dbReference type="ARBA" id="ARBA00022763"/>
    </source>
</evidence>
<comment type="caution">
    <text evidence="6">The sequence shown here is derived from an EMBL/GenBank/DDBJ whole genome shotgun (WGS) entry which is preliminary data.</text>
</comment>
<evidence type="ECO:0000256" key="3">
    <source>
        <dbReference type="ARBA" id="ARBA00025589"/>
    </source>
</evidence>